<gene>
    <name evidence="4" type="ORF">C5O19_22000</name>
</gene>
<evidence type="ECO:0000259" key="3">
    <source>
        <dbReference type="Pfam" id="PF13439"/>
    </source>
</evidence>
<feature type="domain" description="Glycosyl transferase family 1" evidence="2">
    <location>
        <begin position="210"/>
        <end position="365"/>
    </location>
</feature>
<dbReference type="GO" id="GO:0009103">
    <property type="term" value="P:lipopolysaccharide biosynthetic process"/>
    <property type="evidence" value="ECO:0007669"/>
    <property type="project" value="TreeGrafter"/>
</dbReference>
<dbReference type="SUPFAM" id="SSF53756">
    <property type="entry name" value="UDP-Glycosyltransferase/glycogen phosphorylase"/>
    <property type="match status" value="1"/>
</dbReference>
<dbReference type="AlphaFoldDB" id="A0A2S7IG95"/>
<dbReference type="Pfam" id="PF13439">
    <property type="entry name" value="Glyco_transf_4"/>
    <property type="match status" value="1"/>
</dbReference>
<dbReference type="Pfam" id="PF00534">
    <property type="entry name" value="Glycos_transf_1"/>
    <property type="match status" value="1"/>
</dbReference>
<comment type="caution">
    <text evidence="4">The sequence shown here is derived from an EMBL/GenBank/DDBJ whole genome shotgun (WGS) entry which is preliminary data.</text>
</comment>
<evidence type="ECO:0008006" key="6">
    <source>
        <dbReference type="Google" id="ProtNLM"/>
    </source>
</evidence>
<evidence type="ECO:0000313" key="4">
    <source>
        <dbReference type="EMBL" id="PQA54425.1"/>
    </source>
</evidence>
<dbReference type="InterPro" id="IPR001296">
    <property type="entry name" value="Glyco_trans_1"/>
</dbReference>
<dbReference type="PANTHER" id="PTHR46401">
    <property type="entry name" value="GLYCOSYLTRANSFERASE WBBK-RELATED"/>
    <property type="match status" value="1"/>
</dbReference>
<dbReference type="Gene3D" id="3.40.50.2000">
    <property type="entry name" value="Glycogen Phosphorylase B"/>
    <property type="match status" value="2"/>
</dbReference>
<dbReference type="InterPro" id="IPR028098">
    <property type="entry name" value="Glyco_trans_4-like_N"/>
</dbReference>
<dbReference type="CDD" id="cd03801">
    <property type="entry name" value="GT4_PimA-like"/>
    <property type="match status" value="1"/>
</dbReference>
<dbReference type="OrthoDB" id="9811239at2"/>
<accession>A0A2S7IG95</accession>
<protein>
    <recommendedName>
        <fullName evidence="6">Glycosyltransferase family 1 protein</fullName>
    </recommendedName>
</protein>
<feature type="domain" description="Glycosyltransferase subfamily 4-like N-terminal" evidence="3">
    <location>
        <begin position="34"/>
        <end position="198"/>
    </location>
</feature>
<dbReference type="PANTHER" id="PTHR46401:SF2">
    <property type="entry name" value="GLYCOSYLTRANSFERASE WBBK-RELATED"/>
    <property type="match status" value="1"/>
</dbReference>
<evidence type="ECO:0000259" key="2">
    <source>
        <dbReference type="Pfam" id="PF00534"/>
    </source>
</evidence>
<evidence type="ECO:0000313" key="5">
    <source>
        <dbReference type="Proteomes" id="UP000239590"/>
    </source>
</evidence>
<reference evidence="5" key="1">
    <citation type="submission" date="2018-02" db="EMBL/GenBank/DDBJ databases">
        <title>Genome sequencing of Solimonas sp. HR-BB.</title>
        <authorList>
            <person name="Lee Y."/>
            <person name="Jeon C.O."/>
        </authorList>
    </citation>
    <scope>NUCLEOTIDE SEQUENCE [LARGE SCALE GENOMIC DNA]</scope>
    <source>
        <strain evidence="5">HR-U</strain>
    </source>
</reference>
<keyword evidence="1" id="KW-0808">Transferase</keyword>
<dbReference type="RefSeq" id="WP_104715549.1">
    <property type="nucleotide sequence ID" value="NZ_PTRA01000006.1"/>
</dbReference>
<dbReference type="EMBL" id="PTRA01000006">
    <property type="protein sequence ID" value="PQA54425.1"/>
    <property type="molecule type" value="Genomic_DNA"/>
</dbReference>
<organism evidence="4 5">
    <name type="scientific">Siphonobacter curvatus</name>
    <dbReference type="NCBI Taxonomy" id="2094562"/>
    <lineage>
        <taxon>Bacteria</taxon>
        <taxon>Pseudomonadati</taxon>
        <taxon>Bacteroidota</taxon>
        <taxon>Cytophagia</taxon>
        <taxon>Cytophagales</taxon>
        <taxon>Cytophagaceae</taxon>
        <taxon>Siphonobacter</taxon>
    </lineage>
</organism>
<dbReference type="GO" id="GO:0016757">
    <property type="term" value="F:glycosyltransferase activity"/>
    <property type="evidence" value="ECO:0007669"/>
    <property type="project" value="InterPro"/>
</dbReference>
<name>A0A2S7IG95_9BACT</name>
<evidence type="ECO:0000256" key="1">
    <source>
        <dbReference type="ARBA" id="ARBA00022679"/>
    </source>
</evidence>
<proteinExistence type="predicted"/>
<sequence>MHIAILGFIATRDLLPASAIQPSYPKGREGAPLITNLIKAYLNMGHRVLAITHDDTLSADEPSFILEDGLLTYVVVPCRQRIFRPNGKRIGRNLDFYRFERRRMREILDRFQPEVVHAHWTYEFAMAALSYTSNAIITIHDNAQVIFNYVRTLNRFFLLLMARQVFRKGLWFTAVSPYMADSVSHWASQKVLVVPNPVTLPDQLGEPAPVTKPIISVVVNGWDDRKNNINALLSFKALLQRHPNAELWAMGTAFEPGKEAEVFCREQGISNVVFMGTTKYSTVLENISRSTFVLHSSLEESFGMVLVEAMSYGIPVVAGKDSGAVPWVVQDGGLLVDVTKVEAMTEAMHQLLTDAALYRRLSQQGLEMVRARFPLETVARQYLEIYQTYGVTESAAVLA</sequence>
<keyword evidence="5" id="KW-1185">Reference proteome</keyword>
<dbReference type="Proteomes" id="UP000239590">
    <property type="component" value="Unassembled WGS sequence"/>
</dbReference>